<dbReference type="Gene3D" id="2.40.180.10">
    <property type="entry name" value="Catalase core domain"/>
    <property type="match status" value="1"/>
</dbReference>
<dbReference type="GO" id="GO:0005777">
    <property type="term" value="C:peroxisome"/>
    <property type="evidence" value="ECO:0007669"/>
    <property type="project" value="TreeGrafter"/>
</dbReference>
<keyword evidence="4 10" id="KW-0479">Metal-binding</keyword>
<dbReference type="AlphaFoldDB" id="A0A9P5Q611"/>
<comment type="caution">
    <text evidence="15">The sequence shown here is derived from an EMBL/GenBank/DDBJ whole genome shotgun (WGS) entry which is preliminary data.</text>
</comment>
<dbReference type="CDD" id="cd08157">
    <property type="entry name" value="catalase_fungal"/>
    <property type="match status" value="1"/>
</dbReference>
<feature type="compositionally biased region" description="Polar residues" evidence="13">
    <location>
        <begin position="1"/>
        <end position="21"/>
    </location>
</feature>
<dbReference type="InterPro" id="IPR018028">
    <property type="entry name" value="Catalase"/>
</dbReference>
<evidence type="ECO:0000313" key="16">
    <source>
        <dbReference type="Proteomes" id="UP000772434"/>
    </source>
</evidence>
<dbReference type="GO" id="GO:0004096">
    <property type="term" value="F:catalase activity"/>
    <property type="evidence" value="ECO:0007669"/>
    <property type="project" value="UniProtKB-EC"/>
</dbReference>
<feature type="binding site" description="axial binding residue" evidence="10">
    <location>
        <position position="346"/>
    </location>
    <ligand>
        <name>heme</name>
        <dbReference type="ChEBI" id="CHEBI:30413"/>
    </ligand>
    <ligandPart>
        <name>Fe</name>
        <dbReference type="ChEBI" id="CHEBI:18248"/>
    </ligandPart>
</feature>
<dbReference type="Proteomes" id="UP000772434">
    <property type="component" value="Unassembled WGS sequence"/>
</dbReference>
<evidence type="ECO:0000259" key="14">
    <source>
        <dbReference type="SMART" id="SM01060"/>
    </source>
</evidence>
<evidence type="ECO:0000256" key="13">
    <source>
        <dbReference type="SAM" id="MobiDB-lite"/>
    </source>
</evidence>
<dbReference type="PROSITE" id="PS51402">
    <property type="entry name" value="CATALASE_3"/>
    <property type="match status" value="1"/>
</dbReference>
<keyword evidence="16" id="KW-1185">Reference proteome</keyword>
<dbReference type="PIRSF" id="PIRSF038928">
    <property type="entry name" value="Catalase_clade1-3"/>
    <property type="match status" value="1"/>
</dbReference>
<dbReference type="PRINTS" id="PR00067">
    <property type="entry name" value="CATALASE"/>
</dbReference>
<evidence type="ECO:0000256" key="10">
    <source>
        <dbReference type="PIRSR" id="PIRSR038928-2"/>
    </source>
</evidence>
<gene>
    <name evidence="15" type="ORF">BDP27DRAFT_1390493</name>
</gene>
<dbReference type="GO" id="GO:0042542">
    <property type="term" value="P:response to hydrogen peroxide"/>
    <property type="evidence" value="ECO:0007669"/>
    <property type="project" value="TreeGrafter"/>
</dbReference>
<dbReference type="PROSITE" id="PS00437">
    <property type="entry name" value="CATALASE_1"/>
    <property type="match status" value="1"/>
</dbReference>
<organism evidence="15 16">
    <name type="scientific">Rhodocollybia butyracea</name>
    <dbReference type="NCBI Taxonomy" id="206335"/>
    <lineage>
        <taxon>Eukaryota</taxon>
        <taxon>Fungi</taxon>
        <taxon>Dikarya</taxon>
        <taxon>Basidiomycota</taxon>
        <taxon>Agaricomycotina</taxon>
        <taxon>Agaricomycetes</taxon>
        <taxon>Agaricomycetidae</taxon>
        <taxon>Agaricales</taxon>
        <taxon>Marasmiineae</taxon>
        <taxon>Omphalotaceae</taxon>
        <taxon>Rhodocollybia</taxon>
    </lineage>
</organism>
<keyword evidence="6 10" id="KW-0408">Iron</keyword>
<feature type="active site" evidence="9">
    <location>
        <position position="136"/>
    </location>
</feature>
<dbReference type="EC" id="1.11.1.6" evidence="11"/>
<evidence type="ECO:0000256" key="3">
    <source>
        <dbReference type="ARBA" id="ARBA00022617"/>
    </source>
</evidence>
<dbReference type="Pfam" id="PF00199">
    <property type="entry name" value="Catalase"/>
    <property type="match status" value="1"/>
</dbReference>
<protein>
    <recommendedName>
        <fullName evidence="11">Catalase</fullName>
        <ecNumber evidence="11">1.11.1.6</ecNumber>
    </recommendedName>
</protein>
<sequence>MPSAQVTNSKDGATYTTSSGLPVNEPYAAQRVGLVGPLLLQDFHHIDLLAHFDRERIPERVVHAKAAGAHGYFEVTHDMSDLTDNPLLKSVGKKVKATARFSTVGGEAGSADTARDPRGFAIKLRTDEGNWDWVFNNTPIFFIRDPAKFPHFIHTQKRDPQTHLKDADAFWDYLGQNPESIHQMMILFSDRGTPDGYHQMHGYSGHTYKWCKADGSFVYTQVHCRVDGGFKTLNNAQAGELSGSNPDYGIQAMFEAIEKGQYPTWTVYVQTMTPEQAEKFRYNILDLTKVWPHAEFPLRPVGKLVLNENPQNYFAEIEQAAFSPSHSVPYIEPTADPVLQSRLFSYPDTHRHRLGVNYQQLPVNQPVAPVANFQRDGPATYISQGSRPNYQSSIVPLSYKGAKGTLEGSARDYSRDLRHENFIGAAFRDLSEITELDFEQPRALWLYVWNDQQREAYVQNVAGHFGNVKSAEVRARQLSVWAAVNQSLSDRIAKAVGSPTVKPLQCKPAAEAVKFRTEIGLRQRAADAGLL</sequence>
<comment type="catalytic activity">
    <reaction evidence="11">
        <text>2 H2O2 = O2 + 2 H2O</text>
        <dbReference type="Rhea" id="RHEA:20309"/>
        <dbReference type="ChEBI" id="CHEBI:15377"/>
        <dbReference type="ChEBI" id="CHEBI:15379"/>
        <dbReference type="ChEBI" id="CHEBI:16240"/>
        <dbReference type="EC" id="1.11.1.6"/>
    </reaction>
</comment>
<dbReference type="InterPro" id="IPR020835">
    <property type="entry name" value="Catalase_sf"/>
</dbReference>
<comment type="function">
    <text evidence="8 12">Catalyzes the degradation of hydrogen peroxide (H(2)O(2)) generated by peroxisomal oxidases to water and oxygen, thereby protecting cells from the toxic effects of hydrogen peroxide.</text>
</comment>
<evidence type="ECO:0000256" key="12">
    <source>
        <dbReference type="RuleBase" id="RU004142"/>
    </source>
</evidence>
<keyword evidence="5 11" id="KW-0560">Oxidoreductase</keyword>
<reference evidence="15" key="1">
    <citation type="submission" date="2020-11" db="EMBL/GenBank/DDBJ databases">
        <authorList>
            <consortium name="DOE Joint Genome Institute"/>
            <person name="Ahrendt S."/>
            <person name="Riley R."/>
            <person name="Andreopoulos W."/>
            <person name="Labutti K."/>
            <person name="Pangilinan J."/>
            <person name="Ruiz-Duenas F.J."/>
            <person name="Barrasa J.M."/>
            <person name="Sanchez-Garcia M."/>
            <person name="Camarero S."/>
            <person name="Miyauchi S."/>
            <person name="Serrano A."/>
            <person name="Linde D."/>
            <person name="Babiker R."/>
            <person name="Drula E."/>
            <person name="Ayuso-Fernandez I."/>
            <person name="Pacheco R."/>
            <person name="Padilla G."/>
            <person name="Ferreira P."/>
            <person name="Barriuso J."/>
            <person name="Kellner H."/>
            <person name="Castanera R."/>
            <person name="Alfaro M."/>
            <person name="Ramirez L."/>
            <person name="Pisabarro A.G."/>
            <person name="Kuo A."/>
            <person name="Tritt A."/>
            <person name="Lipzen A."/>
            <person name="He G."/>
            <person name="Yan M."/>
            <person name="Ng V."/>
            <person name="Cullen D."/>
            <person name="Martin F."/>
            <person name="Rosso M.-N."/>
            <person name="Henrissat B."/>
            <person name="Hibbett D."/>
            <person name="Martinez A.T."/>
            <person name="Grigoriev I.V."/>
        </authorList>
    </citation>
    <scope>NUCLEOTIDE SEQUENCE</scope>
    <source>
        <strain evidence="15">AH 40177</strain>
    </source>
</reference>
<evidence type="ECO:0000256" key="6">
    <source>
        <dbReference type="ARBA" id="ARBA00023004"/>
    </source>
</evidence>
<dbReference type="GO" id="GO:0042744">
    <property type="term" value="P:hydrogen peroxide catabolic process"/>
    <property type="evidence" value="ECO:0007669"/>
    <property type="project" value="UniProtKB-KW"/>
</dbReference>
<proteinExistence type="inferred from homology"/>
<evidence type="ECO:0000256" key="9">
    <source>
        <dbReference type="PIRSR" id="PIRSR038928-1"/>
    </source>
</evidence>
<dbReference type="PANTHER" id="PTHR11465">
    <property type="entry name" value="CATALASE"/>
    <property type="match status" value="1"/>
</dbReference>
<keyword evidence="3 10" id="KW-0349">Heme</keyword>
<evidence type="ECO:0000256" key="7">
    <source>
        <dbReference type="ARBA" id="ARBA00023324"/>
    </source>
</evidence>
<dbReference type="InterPro" id="IPR010582">
    <property type="entry name" value="Catalase_immune_responsive"/>
</dbReference>
<dbReference type="InterPro" id="IPR002226">
    <property type="entry name" value="Catalase_haem_BS"/>
</dbReference>
<dbReference type="GO" id="GO:0046872">
    <property type="term" value="F:metal ion binding"/>
    <property type="evidence" value="ECO:0007669"/>
    <property type="project" value="UniProtKB-KW"/>
</dbReference>
<feature type="active site" evidence="9">
    <location>
        <position position="63"/>
    </location>
</feature>
<evidence type="ECO:0000256" key="11">
    <source>
        <dbReference type="RuleBase" id="RU000498"/>
    </source>
</evidence>
<feature type="region of interest" description="Disordered" evidence="13">
    <location>
        <begin position="1"/>
        <end position="22"/>
    </location>
</feature>
<name>A0A9P5Q611_9AGAR</name>
<feature type="domain" description="Catalase core" evidence="14">
    <location>
        <begin position="16"/>
        <end position="398"/>
    </location>
</feature>
<evidence type="ECO:0000256" key="5">
    <source>
        <dbReference type="ARBA" id="ARBA00023002"/>
    </source>
</evidence>
<dbReference type="SUPFAM" id="SSF56634">
    <property type="entry name" value="Heme-dependent catalase-like"/>
    <property type="match status" value="1"/>
</dbReference>
<dbReference type="PROSITE" id="PS00438">
    <property type="entry name" value="CATALASE_2"/>
    <property type="match status" value="1"/>
</dbReference>
<evidence type="ECO:0000256" key="8">
    <source>
        <dbReference type="ARBA" id="ARBA00044729"/>
    </source>
</evidence>
<evidence type="ECO:0000256" key="2">
    <source>
        <dbReference type="ARBA" id="ARBA00022559"/>
    </source>
</evidence>
<comment type="similarity">
    <text evidence="1 11">Belongs to the catalase family.</text>
</comment>
<comment type="cofactor">
    <cofactor evidence="10">
        <name>heme</name>
        <dbReference type="ChEBI" id="CHEBI:30413"/>
    </cofactor>
</comment>
<keyword evidence="2 11" id="KW-0575">Peroxidase</keyword>
<dbReference type="FunFam" id="2.40.180.10:FF:000001">
    <property type="entry name" value="Catalase"/>
    <property type="match status" value="1"/>
</dbReference>
<keyword evidence="7 11" id="KW-0376">Hydrogen peroxide</keyword>
<dbReference type="InterPro" id="IPR024708">
    <property type="entry name" value="Catalase_AS"/>
</dbReference>
<evidence type="ECO:0000256" key="1">
    <source>
        <dbReference type="ARBA" id="ARBA00005329"/>
    </source>
</evidence>
<dbReference type="GO" id="GO:0020037">
    <property type="term" value="F:heme binding"/>
    <property type="evidence" value="ECO:0007669"/>
    <property type="project" value="InterPro"/>
</dbReference>
<dbReference type="Pfam" id="PF06628">
    <property type="entry name" value="Catalase-rel"/>
    <property type="match status" value="1"/>
</dbReference>
<dbReference type="OrthoDB" id="6880011at2759"/>
<dbReference type="EMBL" id="JADNRY010000012">
    <property type="protein sequence ID" value="KAF9074727.1"/>
    <property type="molecule type" value="Genomic_DNA"/>
</dbReference>
<dbReference type="SMART" id="SM01060">
    <property type="entry name" value="Catalase"/>
    <property type="match status" value="1"/>
</dbReference>
<dbReference type="InterPro" id="IPR024711">
    <property type="entry name" value="Catalase_clade1/3"/>
</dbReference>
<evidence type="ECO:0000313" key="15">
    <source>
        <dbReference type="EMBL" id="KAF9074727.1"/>
    </source>
</evidence>
<dbReference type="GO" id="GO:0005739">
    <property type="term" value="C:mitochondrion"/>
    <property type="evidence" value="ECO:0007669"/>
    <property type="project" value="TreeGrafter"/>
</dbReference>
<evidence type="ECO:0000256" key="4">
    <source>
        <dbReference type="ARBA" id="ARBA00022723"/>
    </source>
</evidence>
<accession>A0A9P5Q611</accession>
<dbReference type="InterPro" id="IPR011614">
    <property type="entry name" value="Catalase_core"/>
</dbReference>
<dbReference type="PANTHER" id="PTHR11465:SF62">
    <property type="entry name" value="CATALASE T"/>
    <property type="match status" value="1"/>
</dbReference>